<name>S0FZK7_9BACT</name>
<protein>
    <submittedName>
        <fullName evidence="2">Nitrilase/cyanide hydratase and apolipoprotein N-acyltransferase</fullName>
    </submittedName>
</protein>
<accession>S0FZK7</accession>
<evidence type="ECO:0000313" key="2">
    <source>
        <dbReference type="EMBL" id="EMS80095.1"/>
    </source>
</evidence>
<keyword evidence="2" id="KW-0449">Lipoprotein</keyword>
<evidence type="ECO:0000259" key="1">
    <source>
        <dbReference type="PROSITE" id="PS50263"/>
    </source>
</evidence>
<dbReference type="RefSeq" id="WP_006965432.1">
    <property type="nucleotide sequence ID" value="NZ_APJX01000003.1"/>
</dbReference>
<dbReference type="SUPFAM" id="SSF56317">
    <property type="entry name" value="Carbon-nitrogen hydrolase"/>
    <property type="match status" value="1"/>
</dbReference>
<dbReference type="PANTHER" id="PTHR23088">
    <property type="entry name" value="NITRILASE-RELATED"/>
    <property type="match status" value="1"/>
</dbReference>
<dbReference type="InterPro" id="IPR003010">
    <property type="entry name" value="C-N_Hydrolase"/>
</dbReference>
<dbReference type="InterPro" id="IPR036526">
    <property type="entry name" value="C-N_Hydrolase_sf"/>
</dbReference>
<dbReference type="Pfam" id="PF00795">
    <property type="entry name" value="CN_hydrolase"/>
    <property type="match status" value="1"/>
</dbReference>
<dbReference type="Proteomes" id="UP000014216">
    <property type="component" value="Unassembled WGS sequence"/>
</dbReference>
<gene>
    <name evidence="2" type="ORF">Dpo_3c02380</name>
</gene>
<feature type="domain" description="CN hydrolase" evidence="1">
    <location>
        <begin position="9"/>
        <end position="245"/>
    </location>
</feature>
<reference evidence="2 3" key="1">
    <citation type="journal article" date="2013" name="Genome Announc.">
        <title>Draft Genome Sequence of Desulfotignum phosphitoxidans DSM 13687 Strain FiPS-3.</title>
        <authorList>
            <person name="Poehlein A."/>
            <person name="Daniel R."/>
            <person name="Simeonova D.D."/>
        </authorList>
    </citation>
    <scope>NUCLEOTIDE SEQUENCE [LARGE SCALE GENOMIC DNA]</scope>
    <source>
        <strain evidence="2 3">DSM 13687</strain>
    </source>
</reference>
<sequence>MNHTKTGLMKIAAIQLSVIENDPEAMVKKAEKAIRSCPDADLVILPEIWQTGFMCFDRYEADAQTLEDPLITRLKILAKEMNVMLHTGSFVEKDKDRLYNTSVLVSADGDILAVYRKIHLFGFQSQETQILTPGDTPVVVDTPFGYLGMATCFDLRFPELFRAMVDQGATMFLVCSAWPYPRLEHWIMLNRVRALENQCHLVCANCCGMNNNIQFVGHSMVIDPWGTVLAGAGDEEAIITTSMDPAETRIARQTFPGLASRKPFLNPERTGE</sequence>
<dbReference type="PANTHER" id="PTHR23088:SF27">
    <property type="entry name" value="DEAMINATED GLUTATHIONE AMIDASE"/>
    <property type="match status" value="1"/>
</dbReference>
<organism evidence="2 3">
    <name type="scientific">Desulfotignum phosphitoxidans DSM 13687</name>
    <dbReference type="NCBI Taxonomy" id="1286635"/>
    <lineage>
        <taxon>Bacteria</taxon>
        <taxon>Pseudomonadati</taxon>
        <taxon>Thermodesulfobacteriota</taxon>
        <taxon>Desulfobacteria</taxon>
        <taxon>Desulfobacterales</taxon>
        <taxon>Desulfobacteraceae</taxon>
        <taxon>Desulfotignum</taxon>
    </lineage>
</organism>
<keyword evidence="3" id="KW-1185">Reference proteome</keyword>
<dbReference type="PROSITE" id="PS50263">
    <property type="entry name" value="CN_HYDROLASE"/>
    <property type="match status" value="1"/>
</dbReference>
<dbReference type="CDD" id="cd07583">
    <property type="entry name" value="nitrilase_5"/>
    <property type="match status" value="1"/>
</dbReference>
<dbReference type="EMBL" id="APJX01000003">
    <property type="protein sequence ID" value="EMS80095.1"/>
    <property type="molecule type" value="Genomic_DNA"/>
</dbReference>
<comment type="caution">
    <text evidence="2">The sequence shown here is derived from an EMBL/GenBank/DDBJ whole genome shotgun (WGS) entry which is preliminary data.</text>
</comment>
<keyword evidence="2" id="KW-0808">Transferase</keyword>
<keyword evidence="2" id="KW-0012">Acyltransferase</keyword>
<proteinExistence type="predicted"/>
<evidence type="ECO:0000313" key="3">
    <source>
        <dbReference type="Proteomes" id="UP000014216"/>
    </source>
</evidence>
<dbReference type="GO" id="GO:0016746">
    <property type="term" value="F:acyltransferase activity"/>
    <property type="evidence" value="ECO:0007669"/>
    <property type="project" value="UniProtKB-KW"/>
</dbReference>
<dbReference type="Gene3D" id="3.60.110.10">
    <property type="entry name" value="Carbon-nitrogen hydrolase"/>
    <property type="match status" value="1"/>
</dbReference>
<dbReference type="AlphaFoldDB" id="S0FZK7"/>